<keyword evidence="4" id="KW-0032">Aminotransferase</keyword>
<dbReference type="InterPro" id="IPR015422">
    <property type="entry name" value="PyrdxlP-dep_Trfase_small"/>
</dbReference>
<accession>A0A0G8XQ50</accession>
<dbReference type="PANTHER" id="PTHR43092">
    <property type="entry name" value="L-CYSTEINE DESULFHYDRASE"/>
    <property type="match status" value="1"/>
</dbReference>
<dbReference type="Proteomes" id="UP000471082">
    <property type="component" value="Unassembled WGS sequence"/>
</dbReference>
<dbReference type="PANTHER" id="PTHR43092:SF2">
    <property type="entry name" value="HERCYNYLCYSTEINE SULFOXIDE LYASE"/>
    <property type="match status" value="1"/>
</dbReference>
<feature type="domain" description="Aminotransferase class V" evidence="2">
    <location>
        <begin position="67"/>
        <end position="335"/>
    </location>
</feature>
<evidence type="ECO:0000313" key="3">
    <source>
        <dbReference type="EMBL" id="KLC07431.1"/>
    </source>
</evidence>
<evidence type="ECO:0000256" key="1">
    <source>
        <dbReference type="ARBA" id="ARBA00022898"/>
    </source>
</evidence>
<dbReference type="KEGG" id="xpe:BJD13_10100"/>
<proteinExistence type="predicted"/>
<reference evidence="3 6" key="1">
    <citation type="submission" date="2015-02" db="EMBL/GenBank/DDBJ databases">
        <title>Whole genome sequencing of multiple isolates of three species of pepper and tomato-infecting xanthomonads reveals genetic diversity in field strains and pinpoints effectors responsible for host specificity.</title>
        <authorList>
            <person name="Schwartz A."/>
            <person name="Dahlbeck D."/>
            <person name="Staskawicz B."/>
            <person name="Bart R."/>
            <person name="Potnis N."/>
            <person name="Minsavage G."/>
            <person name="Timilsina S."/>
            <person name="Goss E."/>
            <person name="Jones J."/>
            <person name="Vallad G."/>
            <person name="Barak J."/>
            <person name="Miller S."/>
            <person name="Ritchie D."/>
            <person name="Martins J.Jr."/>
            <person name="Patane J.S."/>
            <person name="Setubal J.C."/>
        </authorList>
    </citation>
    <scope>NUCLEOTIDE SEQUENCE [LARGE SCALE GENOMIC DNA]</scope>
    <source>
        <strain evidence="3 6">Xp3-15</strain>
    </source>
</reference>
<organism evidence="4 8">
    <name type="scientific">Xanthomonas perforans</name>
    <dbReference type="NCBI Taxonomy" id="442694"/>
    <lineage>
        <taxon>Bacteria</taxon>
        <taxon>Pseudomonadati</taxon>
        <taxon>Pseudomonadota</taxon>
        <taxon>Gammaproteobacteria</taxon>
        <taxon>Lysobacterales</taxon>
        <taxon>Lysobacteraceae</taxon>
        <taxon>Xanthomonas</taxon>
    </lineage>
</organism>
<reference evidence="4 8" key="3">
    <citation type="submission" date="2019-11" db="EMBL/GenBank/DDBJ databases">
        <title>Genome-resolved metagenomics to study the prevalence of co-infection and intraspecific heterogeneity among plant pathogen metapopulations.</title>
        <authorList>
            <person name="Newberry E."/>
            <person name="Bhandari R."/>
            <person name="Kemble J."/>
            <person name="Sikora E."/>
            <person name="Potnis N."/>
        </authorList>
    </citation>
    <scope>NUCLEOTIDE SEQUENCE [LARGE SCALE GENOMIC DNA]</scope>
    <source>
        <strain evidence="4">Xp_Tom_Tuscaloosa_18b</strain>
    </source>
</reference>
<sequence>MQQATWGLDRSPSPFRSYFALDPDVRCLNHGMLGACPVMVLQRQAELRARMERQPAAFVLRELPLLLDEARQALCEVIGADPEDLALVPNVTTALSAVLRSRVFVPGDEILTTDHAYLSCANLLDFIAHSTGAVVVVARVQVPVSHPDEILDAVLDRVTTRTRLAVLDHVSSPTAIVFPIAALVQRLDAMGVDTLVDGAHAPGMLALDLRAIGAAYYAGDCHKWLCSPRGAGFLHVRSDRQQGLHPAVISRGYGDTATRRPRLHLEFDWLGTSDPTALLCIPAALQFLAGLLPGGLDALYTRNHALATSAAARLAQSLPLMRVAPDTMVGSMVALLMECQAPTITAAQLQDRLYDAHAIDVAVAAWAMPSGQLVRLSAQVYNALDDYARLGEALAHCLAAPSDAQTQGVLA</sequence>
<dbReference type="Pfam" id="PF00266">
    <property type="entry name" value="Aminotran_5"/>
    <property type="match status" value="1"/>
</dbReference>
<dbReference type="InterPro" id="IPR015421">
    <property type="entry name" value="PyrdxlP-dep_Trfase_major"/>
</dbReference>
<keyword evidence="1" id="KW-0663">Pyridoxal phosphate</keyword>
<dbReference type="InterPro" id="IPR000192">
    <property type="entry name" value="Aminotrans_V_dom"/>
</dbReference>
<dbReference type="EMBL" id="JZUY01000036">
    <property type="protein sequence ID" value="KLC07431.1"/>
    <property type="molecule type" value="Genomic_DNA"/>
</dbReference>
<name>A0A0G8XQ50_XANPE</name>
<evidence type="ECO:0000313" key="6">
    <source>
        <dbReference type="Proteomes" id="UP000035369"/>
    </source>
</evidence>
<dbReference type="InterPro" id="IPR015424">
    <property type="entry name" value="PyrdxlP-dep_Trfase"/>
</dbReference>
<evidence type="ECO:0000259" key="2">
    <source>
        <dbReference type="Pfam" id="PF00266"/>
    </source>
</evidence>
<comment type="caution">
    <text evidence="4">The sequence shown here is derived from an EMBL/GenBank/DDBJ whole genome shotgun (WGS) entry which is preliminary data.</text>
</comment>
<keyword evidence="4" id="KW-0808">Transferase</keyword>
<dbReference type="AlphaFoldDB" id="A0A0G8XQ50"/>
<keyword evidence="6" id="KW-1185">Reference proteome</keyword>
<dbReference type="GO" id="GO:0008483">
    <property type="term" value="F:transaminase activity"/>
    <property type="evidence" value="ECO:0007669"/>
    <property type="project" value="UniProtKB-KW"/>
</dbReference>
<dbReference type="EMBL" id="JAAGYU010000043">
    <property type="protein sequence ID" value="NEL76798.1"/>
    <property type="molecule type" value="Genomic_DNA"/>
</dbReference>
<dbReference type="RefSeq" id="WP_008571136.1">
    <property type="nucleotide sequence ID" value="NZ_CP018475.1"/>
</dbReference>
<reference evidence="5 7" key="2">
    <citation type="submission" date="2018-02" db="EMBL/GenBank/DDBJ databases">
        <title>Characterization of Xanthomonas diversity in transplant houses and field plants.</title>
        <authorList>
            <person name="Abrahamian P."/>
            <person name="Timilsina S."/>
            <person name="Minsavage G.V."/>
            <person name="Goss E.M."/>
            <person name="Jones J.B."/>
            <person name="Vallad G.E."/>
        </authorList>
    </citation>
    <scope>NUCLEOTIDE SEQUENCE [LARGE SCALE GENOMIC DNA]</scope>
    <source>
        <strain evidence="5 7">GEV2132</strain>
    </source>
</reference>
<dbReference type="SUPFAM" id="SSF53383">
    <property type="entry name" value="PLP-dependent transferases"/>
    <property type="match status" value="1"/>
</dbReference>
<evidence type="ECO:0000313" key="8">
    <source>
        <dbReference type="Proteomes" id="UP000471082"/>
    </source>
</evidence>
<protein>
    <submittedName>
        <fullName evidence="4">Aminotransferase class V-fold PLP-dependent enzyme</fullName>
    </submittedName>
    <submittedName>
        <fullName evidence="3">Penicillin epimerase</fullName>
    </submittedName>
</protein>
<dbReference type="Proteomes" id="UP000289372">
    <property type="component" value="Unassembled WGS sequence"/>
</dbReference>
<evidence type="ECO:0000313" key="7">
    <source>
        <dbReference type="Proteomes" id="UP000289372"/>
    </source>
</evidence>
<dbReference type="Proteomes" id="UP000035369">
    <property type="component" value="Unassembled WGS sequence"/>
</dbReference>
<dbReference type="Gene3D" id="3.90.1150.10">
    <property type="entry name" value="Aspartate Aminotransferase, domain 1"/>
    <property type="match status" value="1"/>
</dbReference>
<evidence type="ECO:0000313" key="5">
    <source>
        <dbReference type="EMBL" id="RXD54090.1"/>
    </source>
</evidence>
<gene>
    <name evidence="5" type="ORF">DB769_10140</name>
    <name evidence="4" type="ORF">G3W61_11115</name>
    <name evidence="3" type="ORF">XP315_06190</name>
</gene>
<dbReference type="Gene3D" id="3.40.640.10">
    <property type="entry name" value="Type I PLP-dependent aspartate aminotransferase-like (Major domain)"/>
    <property type="match status" value="1"/>
</dbReference>
<evidence type="ECO:0000313" key="4">
    <source>
        <dbReference type="EMBL" id="NEL76798.1"/>
    </source>
</evidence>
<dbReference type="EMBL" id="PUUL01000052">
    <property type="protein sequence ID" value="RXD54090.1"/>
    <property type="molecule type" value="Genomic_DNA"/>
</dbReference>